<dbReference type="AlphaFoldDB" id="A0A7W7RA80"/>
<reference evidence="2 3" key="1">
    <citation type="submission" date="2020-08" db="EMBL/GenBank/DDBJ databases">
        <title>Sequencing the genomes of 1000 actinobacteria strains.</title>
        <authorList>
            <person name="Klenk H.-P."/>
        </authorList>
    </citation>
    <scope>NUCLEOTIDE SEQUENCE [LARGE SCALE GENOMIC DNA]</scope>
    <source>
        <strain evidence="2 3">DSM 41654</strain>
    </source>
</reference>
<dbReference type="EMBL" id="JACHJV010000002">
    <property type="protein sequence ID" value="MBB4928251.1"/>
    <property type="molecule type" value="Genomic_DNA"/>
</dbReference>
<evidence type="ECO:0000313" key="3">
    <source>
        <dbReference type="Proteomes" id="UP000540506"/>
    </source>
</evidence>
<sequence>MTKHITAPELAGVADWFKSSHSGAGNNCVEVANLSATHQAVAVRDSKDPNGPALLLTAEGFAGLVAFARTSTV</sequence>
<feature type="domain" description="DUF397" evidence="1">
    <location>
        <begin position="14"/>
        <end position="69"/>
    </location>
</feature>
<dbReference type="RefSeq" id="WP_184945247.1">
    <property type="nucleotide sequence ID" value="NZ_JACHJV010000002.1"/>
</dbReference>
<comment type="caution">
    <text evidence="2">The sequence shown here is derived from an EMBL/GenBank/DDBJ whole genome shotgun (WGS) entry which is preliminary data.</text>
</comment>
<evidence type="ECO:0000259" key="1">
    <source>
        <dbReference type="Pfam" id="PF04149"/>
    </source>
</evidence>
<dbReference type="Proteomes" id="UP000540506">
    <property type="component" value="Unassembled WGS sequence"/>
</dbReference>
<dbReference type="InterPro" id="IPR007278">
    <property type="entry name" value="DUF397"/>
</dbReference>
<organism evidence="2 3">
    <name type="scientific">Kitasatospora kifunensis</name>
    <name type="common">Streptomyces kifunensis</name>
    <dbReference type="NCBI Taxonomy" id="58351"/>
    <lineage>
        <taxon>Bacteria</taxon>
        <taxon>Bacillati</taxon>
        <taxon>Actinomycetota</taxon>
        <taxon>Actinomycetes</taxon>
        <taxon>Kitasatosporales</taxon>
        <taxon>Streptomycetaceae</taxon>
        <taxon>Kitasatospora</taxon>
    </lineage>
</organism>
<gene>
    <name evidence="2" type="ORF">FHR34_007346</name>
</gene>
<protein>
    <recommendedName>
        <fullName evidence="1">DUF397 domain-containing protein</fullName>
    </recommendedName>
</protein>
<keyword evidence="3" id="KW-1185">Reference proteome</keyword>
<proteinExistence type="predicted"/>
<name>A0A7W7RA80_KITKI</name>
<evidence type="ECO:0000313" key="2">
    <source>
        <dbReference type="EMBL" id="MBB4928251.1"/>
    </source>
</evidence>
<dbReference type="Pfam" id="PF04149">
    <property type="entry name" value="DUF397"/>
    <property type="match status" value="1"/>
</dbReference>
<accession>A0A7W7RA80</accession>